<organism evidence="1 2">
    <name type="scientific">Aeromicrobium endophyticum</name>
    <dbReference type="NCBI Taxonomy" id="2292704"/>
    <lineage>
        <taxon>Bacteria</taxon>
        <taxon>Bacillati</taxon>
        <taxon>Actinomycetota</taxon>
        <taxon>Actinomycetes</taxon>
        <taxon>Propionibacteriales</taxon>
        <taxon>Nocardioidaceae</taxon>
        <taxon>Aeromicrobium</taxon>
    </lineage>
</organism>
<dbReference type="PANTHER" id="PTHR38479">
    <property type="entry name" value="LMO0824 PROTEIN"/>
    <property type="match status" value="1"/>
</dbReference>
<dbReference type="EMBL" id="QUBR01000001">
    <property type="protein sequence ID" value="REK73377.1"/>
    <property type="molecule type" value="Genomic_DNA"/>
</dbReference>
<evidence type="ECO:0000313" key="2">
    <source>
        <dbReference type="Proteomes" id="UP000265581"/>
    </source>
</evidence>
<gene>
    <name evidence="1" type="ORF">DX116_07450</name>
</gene>
<dbReference type="OrthoDB" id="9148135at2"/>
<dbReference type="InterPro" id="IPR009351">
    <property type="entry name" value="AlkZ-like"/>
</dbReference>
<dbReference type="Proteomes" id="UP000265581">
    <property type="component" value="Unassembled WGS sequence"/>
</dbReference>
<sequence>MHRFDDDERRRRLGVRHRLVPSARDHDLTAAAASVVALHATDPSSTFLSAWARTADGLGVADVERALYDDRSLVRVMAMRRTVFVAPTDHVPVLLAGAADDVAREERRKLVALLEAGGVPEPAVWLQQVEQAAVDVVGRLGEATPADLVAADPRLATTVVLAPGSRNEATVRVVSRVLTLLGAQGRIVRGRPKGSWTSTQYRWSTLEHWSAGAAVALDPLVAEADLARLWLRRFGPAPEADLTWWAKWTKTRTRRALAAIDAVEVEVGGGTGWALPDDLDATPPVEPWVALLPALDPTPMGWKRRDFYLGAHESALFDTTGNIGPTAWCDGRVVGGWAHLPSGEVAVRLLDDIGSAATAALHAQAERLSATIGDVRLSARGRRPCPLEKELLAD</sequence>
<accession>A0A371PBX4</accession>
<dbReference type="RefSeq" id="WP_119703490.1">
    <property type="nucleotide sequence ID" value="NZ_JBHSOI010000001.1"/>
</dbReference>
<dbReference type="GO" id="GO:0003677">
    <property type="term" value="F:DNA binding"/>
    <property type="evidence" value="ECO:0007669"/>
    <property type="project" value="UniProtKB-KW"/>
</dbReference>
<name>A0A371PBX4_9ACTN</name>
<keyword evidence="2" id="KW-1185">Reference proteome</keyword>
<proteinExistence type="predicted"/>
<evidence type="ECO:0000313" key="1">
    <source>
        <dbReference type="EMBL" id="REK73377.1"/>
    </source>
</evidence>
<dbReference type="Pfam" id="PF06224">
    <property type="entry name" value="AlkZ-like"/>
    <property type="match status" value="1"/>
</dbReference>
<reference evidence="1 2" key="1">
    <citation type="submission" date="2018-08" db="EMBL/GenBank/DDBJ databases">
        <title>Aeromicrobium sp. M2KJ-4, whole genome shotgun sequence.</title>
        <authorList>
            <person name="Tuo L."/>
        </authorList>
    </citation>
    <scope>NUCLEOTIDE SEQUENCE [LARGE SCALE GENOMIC DNA]</scope>
    <source>
        <strain evidence="1 2">M2KJ-4</strain>
    </source>
</reference>
<protein>
    <submittedName>
        <fullName evidence="1">Winged helix DNA-binding domain-containing protein</fullName>
    </submittedName>
</protein>
<comment type="caution">
    <text evidence="1">The sequence shown here is derived from an EMBL/GenBank/DDBJ whole genome shotgun (WGS) entry which is preliminary data.</text>
</comment>
<dbReference type="AlphaFoldDB" id="A0A371PBX4"/>
<keyword evidence="1" id="KW-0238">DNA-binding</keyword>
<dbReference type="PANTHER" id="PTHR38479:SF2">
    <property type="entry name" value="WINGED HELIX DNA-BINDING DOMAIN-CONTAINING PROTEIN"/>
    <property type="match status" value="1"/>
</dbReference>